<dbReference type="WBParaSite" id="ALUE_0000686901-mRNA-1">
    <property type="protein sequence ID" value="ALUE_0000686901-mRNA-1"/>
    <property type="gene ID" value="ALUE_0000686901"/>
</dbReference>
<sequence>MCAVTVTCADLCCKHITEGNKRMLCKRNKRSSRFIFKRSSTFHSNMYKRRYSGKIQLLLHAATPLFTLRDLF</sequence>
<dbReference type="AlphaFoldDB" id="A0A0M3HVC0"/>
<organism evidence="1 2">
    <name type="scientific">Ascaris lumbricoides</name>
    <name type="common">Giant roundworm</name>
    <dbReference type="NCBI Taxonomy" id="6252"/>
    <lineage>
        <taxon>Eukaryota</taxon>
        <taxon>Metazoa</taxon>
        <taxon>Ecdysozoa</taxon>
        <taxon>Nematoda</taxon>
        <taxon>Chromadorea</taxon>
        <taxon>Rhabditida</taxon>
        <taxon>Spirurina</taxon>
        <taxon>Ascaridomorpha</taxon>
        <taxon>Ascaridoidea</taxon>
        <taxon>Ascarididae</taxon>
        <taxon>Ascaris</taxon>
    </lineage>
</organism>
<proteinExistence type="predicted"/>
<dbReference type="Proteomes" id="UP000036681">
    <property type="component" value="Unplaced"/>
</dbReference>
<evidence type="ECO:0000313" key="2">
    <source>
        <dbReference type="WBParaSite" id="ALUE_0000686901-mRNA-1"/>
    </source>
</evidence>
<evidence type="ECO:0000313" key="1">
    <source>
        <dbReference type="Proteomes" id="UP000036681"/>
    </source>
</evidence>
<accession>A0A0M3HVC0</accession>
<name>A0A0M3HVC0_ASCLU</name>
<keyword evidence="1" id="KW-1185">Reference proteome</keyword>
<protein>
    <submittedName>
        <fullName evidence="2">Ovule protein</fullName>
    </submittedName>
</protein>
<reference evidence="2" key="1">
    <citation type="submission" date="2017-02" db="UniProtKB">
        <authorList>
            <consortium name="WormBaseParasite"/>
        </authorList>
    </citation>
    <scope>IDENTIFICATION</scope>
</reference>